<dbReference type="InterPro" id="IPR013830">
    <property type="entry name" value="SGNH_hydro"/>
</dbReference>
<evidence type="ECO:0000259" key="3">
    <source>
        <dbReference type="Pfam" id="PF13472"/>
    </source>
</evidence>
<feature type="domain" description="SGNH hydrolase-type esterase" evidence="3">
    <location>
        <begin position="32"/>
        <end position="239"/>
    </location>
</feature>
<evidence type="ECO:0000313" key="4">
    <source>
        <dbReference type="EMBL" id="TDE16653.1"/>
    </source>
</evidence>
<dbReference type="Proteomes" id="UP000294850">
    <property type="component" value="Unassembled WGS sequence"/>
</dbReference>
<gene>
    <name evidence="4" type="ORF">E0F88_10500</name>
</gene>
<name>A0A4R5DZI0_9BACT</name>
<protein>
    <submittedName>
        <fullName evidence="4">Rhamnogalacturonan acetylesterase</fullName>
    </submittedName>
</protein>
<dbReference type="EMBL" id="SMFL01000003">
    <property type="protein sequence ID" value="TDE16653.1"/>
    <property type="molecule type" value="Genomic_DNA"/>
</dbReference>
<evidence type="ECO:0000256" key="1">
    <source>
        <dbReference type="ARBA" id="ARBA00008668"/>
    </source>
</evidence>
<dbReference type="RefSeq" id="WP_131958185.1">
    <property type="nucleotide sequence ID" value="NZ_SMFL01000003.1"/>
</dbReference>
<dbReference type="InterPro" id="IPR036514">
    <property type="entry name" value="SGNH_hydro_sf"/>
</dbReference>
<dbReference type="InterPro" id="IPR037459">
    <property type="entry name" value="RhgT-like"/>
</dbReference>
<sequence>MKTSFIRLAVFSVFCVFVLAASIKPKPVQLFLIGDSTVKNGSGKGSDGLWGWGTVLPELFDTTKIKIFNHAIGGRSSRTFLTEGRWEKVLAQLQPGDYVLMQFGHNDGGAINDTTRARGSIKGIGNESEEIDNLMTKKHETVYTYGYYMRKYIDEAKAKGAIPIVCSPVPRNIFKDGKIERSEGSYRLWSKQVAQTNGADFIDLFELVAQRYDKLGAEKVQADLFTAKDHTHTTEAGARVNAQTVVEGIKGLKKNKLKKYINN</sequence>
<dbReference type="Gene3D" id="3.40.50.1110">
    <property type="entry name" value="SGNH hydrolase"/>
    <property type="match status" value="1"/>
</dbReference>
<evidence type="ECO:0000313" key="5">
    <source>
        <dbReference type="Proteomes" id="UP000294850"/>
    </source>
</evidence>
<dbReference type="PANTHER" id="PTHR43695">
    <property type="entry name" value="PUTATIVE (AFU_ORTHOLOGUE AFUA_2G17250)-RELATED"/>
    <property type="match status" value="1"/>
</dbReference>
<dbReference type="OrthoDB" id="9807041at2"/>
<comment type="caution">
    <text evidence="4">The sequence shown here is derived from an EMBL/GenBank/DDBJ whole genome shotgun (WGS) entry which is preliminary data.</text>
</comment>
<keyword evidence="5" id="KW-1185">Reference proteome</keyword>
<dbReference type="Pfam" id="PF13472">
    <property type="entry name" value="Lipase_GDSL_2"/>
    <property type="match status" value="1"/>
</dbReference>
<evidence type="ECO:0000256" key="2">
    <source>
        <dbReference type="ARBA" id="ARBA00022801"/>
    </source>
</evidence>
<comment type="similarity">
    <text evidence="1">Belongs to the 'GDSL' lipolytic enzyme family.</text>
</comment>
<keyword evidence="2" id="KW-0378">Hydrolase</keyword>
<dbReference type="AlphaFoldDB" id="A0A4R5DZI0"/>
<organism evidence="4 5">
    <name type="scientific">Dyadobacter psychrotolerans</name>
    <dbReference type="NCBI Taxonomy" id="2541721"/>
    <lineage>
        <taxon>Bacteria</taxon>
        <taxon>Pseudomonadati</taxon>
        <taxon>Bacteroidota</taxon>
        <taxon>Cytophagia</taxon>
        <taxon>Cytophagales</taxon>
        <taxon>Spirosomataceae</taxon>
        <taxon>Dyadobacter</taxon>
    </lineage>
</organism>
<proteinExistence type="inferred from homology"/>
<reference evidence="4 5" key="1">
    <citation type="submission" date="2019-03" db="EMBL/GenBank/DDBJ databases">
        <title>Dyadobacter AR-3-6 sp. nov., isolated from arctic soil.</title>
        <authorList>
            <person name="Chaudhary D.K."/>
        </authorList>
    </citation>
    <scope>NUCLEOTIDE SEQUENCE [LARGE SCALE GENOMIC DNA]</scope>
    <source>
        <strain evidence="4 5">AR-3-6</strain>
    </source>
</reference>
<accession>A0A4R5DZI0</accession>
<dbReference type="GO" id="GO:0016788">
    <property type="term" value="F:hydrolase activity, acting on ester bonds"/>
    <property type="evidence" value="ECO:0007669"/>
    <property type="project" value="UniProtKB-ARBA"/>
</dbReference>
<dbReference type="SUPFAM" id="SSF52266">
    <property type="entry name" value="SGNH hydrolase"/>
    <property type="match status" value="1"/>
</dbReference>
<dbReference type="CDD" id="cd01821">
    <property type="entry name" value="Rhamnogalacturan_acetylesterase_like"/>
    <property type="match status" value="1"/>
</dbReference>
<dbReference type="PANTHER" id="PTHR43695:SF1">
    <property type="entry name" value="RHAMNOGALACTURONAN ACETYLESTERASE"/>
    <property type="match status" value="1"/>
</dbReference>